<evidence type="ECO:0000313" key="3">
    <source>
        <dbReference type="Proteomes" id="UP000823749"/>
    </source>
</evidence>
<evidence type="ECO:0000313" key="2">
    <source>
        <dbReference type="EMBL" id="KAG5539012.1"/>
    </source>
</evidence>
<reference evidence="2" key="1">
    <citation type="submission" date="2020-08" db="EMBL/GenBank/DDBJ databases">
        <title>Plant Genome Project.</title>
        <authorList>
            <person name="Zhang R.-G."/>
        </authorList>
    </citation>
    <scope>NUCLEOTIDE SEQUENCE</scope>
    <source>
        <strain evidence="2">WSP0</strain>
        <tissue evidence="2">Leaf</tissue>
    </source>
</reference>
<gene>
    <name evidence="2" type="ORF">RHGRI_019536</name>
</gene>
<evidence type="ECO:0000256" key="1">
    <source>
        <dbReference type="SAM" id="MobiDB-lite"/>
    </source>
</evidence>
<dbReference type="PANTHER" id="PTHR37748:SF1">
    <property type="entry name" value="PROTEIN, PUTATIVE-RELATED"/>
    <property type="match status" value="1"/>
</dbReference>
<sequence length="61" mass="6631">MVSFSAVFSCFFLSSPSRVFDDSGRQKAKGSSSGKREGNSKAARAPIVISYFPVNSYVSRM</sequence>
<organism evidence="2 3">
    <name type="scientific">Rhododendron griersonianum</name>
    <dbReference type="NCBI Taxonomy" id="479676"/>
    <lineage>
        <taxon>Eukaryota</taxon>
        <taxon>Viridiplantae</taxon>
        <taxon>Streptophyta</taxon>
        <taxon>Embryophyta</taxon>
        <taxon>Tracheophyta</taxon>
        <taxon>Spermatophyta</taxon>
        <taxon>Magnoliopsida</taxon>
        <taxon>eudicotyledons</taxon>
        <taxon>Gunneridae</taxon>
        <taxon>Pentapetalae</taxon>
        <taxon>asterids</taxon>
        <taxon>Ericales</taxon>
        <taxon>Ericaceae</taxon>
        <taxon>Ericoideae</taxon>
        <taxon>Rhodoreae</taxon>
        <taxon>Rhododendron</taxon>
    </lineage>
</organism>
<comment type="caution">
    <text evidence="2">The sequence shown here is derived from an EMBL/GenBank/DDBJ whole genome shotgun (WGS) entry which is preliminary data.</text>
</comment>
<protein>
    <recommendedName>
        <fullName evidence="4">Secreted protein</fullName>
    </recommendedName>
</protein>
<accession>A0AAV6JGT4</accession>
<dbReference type="EMBL" id="JACTNZ010000007">
    <property type="protein sequence ID" value="KAG5539012.1"/>
    <property type="molecule type" value="Genomic_DNA"/>
</dbReference>
<feature type="region of interest" description="Disordered" evidence="1">
    <location>
        <begin position="18"/>
        <end position="41"/>
    </location>
</feature>
<dbReference type="PANTHER" id="PTHR37748">
    <property type="entry name" value="PROTEIN, PUTATIVE-RELATED"/>
    <property type="match status" value="1"/>
</dbReference>
<proteinExistence type="predicted"/>
<keyword evidence="3" id="KW-1185">Reference proteome</keyword>
<dbReference type="Proteomes" id="UP000823749">
    <property type="component" value="Chromosome 7"/>
</dbReference>
<name>A0AAV6JGT4_9ERIC</name>
<evidence type="ECO:0008006" key="4">
    <source>
        <dbReference type="Google" id="ProtNLM"/>
    </source>
</evidence>
<dbReference type="AlphaFoldDB" id="A0AAV6JGT4"/>